<dbReference type="SUPFAM" id="SSF90002">
    <property type="entry name" value="Hypothetical protein YjiA, C-terminal domain"/>
    <property type="match status" value="1"/>
</dbReference>
<evidence type="ECO:0000256" key="5">
    <source>
        <dbReference type="ARBA" id="ARBA00049117"/>
    </source>
</evidence>
<keyword evidence="1" id="KW-0547">Nucleotide-binding</keyword>
<dbReference type="PANTHER" id="PTHR13748">
    <property type="entry name" value="COBW-RELATED"/>
    <property type="match status" value="1"/>
</dbReference>
<organism evidence="7 8">
    <name type="scientific">Gloeocapsopsis crepidinum LEGE 06123</name>
    <dbReference type="NCBI Taxonomy" id="588587"/>
    <lineage>
        <taxon>Bacteria</taxon>
        <taxon>Bacillati</taxon>
        <taxon>Cyanobacteriota</taxon>
        <taxon>Cyanophyceae</taxon>
        <taxon>Oscillatoriophycideae</taxon>
        <taxon>Chroococcales</taxon>
        <taxon>Chroococcaceae</taxon>
        <taxon>Gloeocapsopsis</taxon>
    </lineage>
</organism>
<evidence type="ECO:0000256" key="2">
    <source>
        <dbReference type="ARBA" id="ARBA00022801"/>
    </source>
</evidence>
<keyword evidence="3" id="KW-0143">Chaperone</keyword>
<name>A0ABR9URP5_9CHRO</name>
<dbReference type="InterPro" id="IPR036627">
    <property type="entry name" value="CobW-likC_sf"/>
</dbReference>
<dbReference type="EMBL" id="JADEWN010000011">
    <property type="protein sequence ID" value="MBE9190028.1"/>
    <property type="molecule type" value="Genomic_DNA"/>
</dbReference>
<dbReference type="RefSeq" id="WP_193931239.1">
    <property type="nucleotide sequence ID" value="NZ_CAWPMZ010000016.1"/>
</dbReference>
<proteinExistence type="inferred from homology"/>
<feature type="domain" description="CobW C-terminal" evidence="6">
    <location>
        <begin position="209"/>
        <end position="294"/>
    </location>
</feature>
<dbReference type="SMART" id="SM00833">
    <property type="entry name" value="CobW_C"/>
    <property type="match status" value="1"/>
</dbReference>
<dbReference type="InterPro" id="IPR027417">
    <property type="entry name" value="P-loop_NTPase"/>
</dbReference>
<evidence type="ECO:0000313" key="8">
    <source>
        <dbReference type="Proteomes" id="UP000651156"/>
    </source>
</evidence>
<dbReference type="InterPro" id="IPR051316">
    <property type="entry name" value="Zinc-reg_GTPase_activator"/>
</dbReference>
<evidence type="ECO:0000256" key="4">
    <source>
        <dbReference type="ARBA" id="ARBA00034320"/>
    </source>
</evidence>
<sequence length="295" mass="33292">MELRIPLTVITGSLGSGKTTLLRHILNSIPRKIAILMNEFGEIAIDSKVIQGKNVAMADLGGGCVCCSLLGEFEAAVDEILETVHPEMIVVETTGVAEPDALVFDIQESLTKVRLDGVVTVVDADAMVKYPSIGHTTRMQIEAADTILLNKVDLVTEEQLQTIEAKLHLYNEVAEILYTQRCQVDPDLLFGIARERIQPEPHHVHQPEFDSFSYKTQATLKLECFEEFADKLIEKNVYRAKGFIKFVDQVYLFNFVAGRWDLEPFEQDATELVFIGRQVKEYQEEIIDQLKMCEQ</sequence>
<gene>
    <name evidence="7" type="ORF">IQ230_06565</name>
</gene>
<dbReference type="Gene3D" id="3.30.1220.10">
    <property type="entry name" value="CobW-like, C-terminal domain"/>
    <property type="match status" value="1"/>
</dbReference>
<comment type="caution">
    <text evidence="7">The sequence shown here is derived from an EMBL/GenBank/DDBJ whole genome shotgun (WGS) entry which is preliminary data.</text>
</comment>
<reference evidence="7 8" key="1">
    <citation type="submission" date="2020-10" db="EMBL/GenBank/DDBJ databases">
        <authorList>
            <person name="Castelo-Branco R."/>
            <person name="Eusebio N."/>
            <person name="Adriana R."/>
            <person name="Vieira A."/>
            <person name="Brugerolle De Fraissinette N."/>
            <person name="Rezende De Castro R."/>
            <person name="Schneider M.P."/>
            <person name="Vasconcelos V."/>
            <person name="Leao P.N."/>
        </authorList>
    </citation>
    <scope>NUCLEOTIDE SEQUENCE [LARGE SCALE GENOMIC DNA]</scope>
    <source>
        <strain evidence="7 8">LEGE 06123</strain>
    </source>
</reference>
<comment type="catalytic activity">
    <reaction evidence="5">
        <text>GTP + H2O = GDP + phosphate + H(+)</text>
        <dbReference type="Rhea" id="RHEA:19669"/>
        <dbReference type="ChEBI" id="CHEBI:15377"/>
        <dbReference type="ChEBI" id="CHEBI:15378"/>
        <dbReference type="ChEBI" id="CHEBI:37565"/>
        <dbReference type="ChEBI" id="CHEBI:43474"/>
        <dbReference type="ChEBI" id="CHEBI:58189"/>
    </reaction>
    <physiologicalReaction direction="left-to-right" evidence="5">
        <dbReference type="Rhea" id="RHEA:19670"/>
    </physiologicalReaction>
</comment>
<keyword evidence="8" id="KW-1185">Reference proteome</keyword>
<dbReference type="Proteomes" id="UP000651156">
    <property type="component" value="Unassembled WGS sequence"/>
</dbReference>
<keyword evidence="2" id="KW-0378">Hydrolase</keyword>
<dbReference type="InterPro" id="IPR003495">
    <property type="entry name" value="CobW/HypB/UreG_nucleotide-bd"/>
</dbReference>
<evidence type="ECO:0000256" key="1">
    <source>
        <dbReference type="ARBA" id="ARBA00022741"/>
    </source>
</evidence>
<evidence type="ECO:0000313" key="7">
    <source>
        <dbReference type="EMBL" id="MBE9190028.1"/>
    </source>
</evidence>
<dbReference type="InterPro" id="IPR011629">
    <property type="entry name" value="CobW-like_C"/>
</dbReference>
<evidence type="ECO:0000259" key="6">
    <source>
        <dbReference type="SMART" id="SM00833"/>
    </source>
</evidence>
<dbReference type="CDD" id="cd03112">
    <property type="entry name" value="CobW-like"/>
    <property type="match status" value="1"/>
</dbReference>
<dbReference type="Pfam" id="PF02492">
    <property type="entry name" value="cobW"/>
    <property type="match status" value="1"/>
</dbReference>
<dbReference type="SUPFAM" id="SSF52540">
    <property type="entry name" value="P-loop containing nucleoside triphosphate hydrolases"/>
    <property type="match status" value="1"/>
</dbReference>
<evidence type="ECO:0000256" key="3">
    <source>
        <dbReference type="ARBA" id="ARBA00023186"/>
    </source>
</evidence>
<comment type="similarity">
    <text evidence="4">Belongs to the SIMIBI class G3E GTPase family. ZNG1 subfamily.</text>
</comment>
<dbReference type="Gene3D" id="3.40.50.300">
    <property type="entry name" value="P-loop containing nucleotide triphosphate hydrolases"/>
    <property type="match status" value="1"/>
</dbReference>
<protein>
    <submittedName>
        <fullName evidence="7">GTP-binding protein</fullName>
    </submittedName>
</protein>
<dbReference type="Pfam" id="PF07683">
    <property type="entry name" value="CobW_C"/>
    <property type="match status" value="1"/>
</dbReference>
<accession>A0ABR9URP5</accession>